<dbReference type="AlphaFoldDB" id="A0A4R3MQ49"/>
<dbReference type="InterPro" id="IPR025664">
    <property type="entry name" value="Spore_III_AC/AD"/>
</dbReference>
<dbReference type="InterPro" id="IPR014211">
    <property type="entry name" value="Spore_III_AD"/>
</dbReference>
<organism evidence="2 3">
    <name type="scientific">Natranaerovirga pectinivora</name>
    <dbReference type="NCBI Taxonomy" id="682400"/>
    <lineage>
        <taxon>Bacteria</taxon>
        <taxon>Bacillati</taxon>
        <taxon>Bacillota</taxon>
        <taxon>Clostridia</taxon>
        <taxon>Lachnospirales</taxon>
        <taxon>Natranaerovirgaceae</taxon>
        <taxon>Natranaerovirga</taxon>
    </lineage>
</organism>
<dbReference type="Pfam" id="PF06686">
    <property type="entry name" value="SpoIIIAC"/>
    <property type="match status" value="2"/>
</dbReference>
<feature type="transmembrane region" description="Helical" evidence="1">
    <location>
        <begin position="27"/>
        <end position="44"/>
    </location>
</feature>
<keyword evidence="1" id="KW-1133">Transmembrane helix</keyword>
<proteinExistence type="predicted"/>
<name>A0A4R3MQ49_9FIRM</name>
<keyword evidence="1" id="KW-0812">Transmembrane</keyword>
<dbReference type="EMBL" id="SMAL01000001">
    <property type="protein sequence ID" value="TCT16914.1"/>
    <property type="molecule type" value="Genomic_DNA"/>
</dbReference>
<dbReference type="OrthoDB" id="1682150at2"/>
<dbReference type="NCBIfam" id="TIGR02849">
    <property type="entry name" value="spore_III_AD"/>
    <property type="match status" value="1"/>
</dbReference>
<accession>A0A4R3MQ49</accession>
<dbReference type="RefSeq" id="WP_132249372.1">
    <property type="nucleotide sequence ID" value="NZ_SMAL01000001.1"/>
</dbReference>
<sequence>MNIIQISVIGIVAVMLALQFKNRNQEYGVYISLVTAIIIFFFAIDQLDIIVETISRLYNNVSISNIYIDILLKIVGIAYIAEFGSQLCKDAGYSAIASQIEIVGKLSILVISLPILLSIIDTISLFLT</sequence>
<feature type="transmembrane region" description="Helical" evidence="1">
    <location>
        <begin position="102"/>
        <end position="127"/>
    </location>
</feature>
<gene>
    <name evidence="2" type="ORF">EDC18_101210</name>
</gene>
<keyword evidence="1" id="KW-0472">Membrane</keyword>
<evidence type="ECO:0000313" key="2">
    <source>
        <dbReference type="EMBL" id="TCT16914.1"/>
    </source>
</evidence>
<evidence type="ECO:0000313" key="3">
    <source>
        <dbReference type="Proteomes" id="UP000294902"/>
    </source>
</evidence>
<reference evidence="2 3" key="1">
    <citation type="submission" date="2019-03" db="EMBL/GenBank/DDBJ databases">
        <title>Genomic Encyclopedia of Type Strains, Phase IV (KMG-IV): sequencing the most valuable type-strain genomes for metagenomic binning, comparative biology and taxonomic classification.</title>
        <authorList>
            <person name="Goeker M."/>
        </authorList>
    </citation>
    <scope>NUCLEOTIDE SEQUENCE [LARGE SCALE GENOMIC DNA]</scope>
    <source>
        <strain evidence="2 3">DSM 24629</strain>
    </source>
</reference>
<comment type="caution">
    <text evidence="2">The sequence shown here is derived from an EMBL/GenBank/DDBJ whole genome shotgun (WGS) entry which is preliminary data.</text>
</comment>
<keyword evidence="3" id="KW-1185">Reference proteome</keyword>
<evidence type="ECO:0000256" key="1">
    <source>
        <dbReference type="SAM" id="Phobius"/>
    </source>
</evidence>
<feature type="transmembrane region" description="Helical" evidence="1">
    <location>
        <begin position="64"/>
        <end position="81"/>
    </location>
</feature>
<dbReference type="Proteomes" id="UP000294902">
    <property type="component" value="Unassembled WGS sequence"/>
</dbReference>
<protein>
    <submittedName>
        <fullName evidence="2">Stage III sporulation protein AD</fullName>
    </submittedName>
</protein>